<dbReference type="Proteomes" id="UP000183994">
    <property type="component" value="Unassembled WGS sequence"/>
</dbReference>
<keyword evidence="2" id="KW-0282">Flagellum</keyword>
<dbReference type="Pfam" id="PF01312">
    <property type="entry name" value="Bac_export_2"/>
    <property type="match status" value="1"/>
</dbReference>
<comment type="similarity">
    <text evidence="1">Belongs to the type III secretion exporter family.</text>
</comment>
<name>A0A1M6HKA9_9BACT</name>
<keyword evidence="2" id="KW-0969">Cilium</keyword>
<dbReference type="SUPFAM" id="SSF160544">
    <property type="entry name" value="EscU C-terminal domain-like"/>
    <property type="match status" value="1"/>
</dbReference>
<dbReference type="PANTHER" id="PTHR30531:SF12">
    <property type="entry name" value="FLAGELLAR BIOSYNTHETIC PROTEIN FLHB"/>
    <property type="match status" value="1"/>
</dbReference>
<keyword evidence="3" id="KW-1185">Reference proteome</keyword>
<dbReference type="Gene3D" id="3.40.1690.10">
    <property type="entry name" value="secretion proteins EscU"/>
    <property type="match status" value="1"/>
</dbReference>
<gene>
    <name evidence="2" type="ORF">SAMN02745216_01247</name>
</gene>
<evidence type="ECO:0000313" key="3">
    <source>
        <dbReference type="Proteomes" id="UP000183994"/>
    </source>
</evidence>
<dbReference type="InterPro" id="IPR006135">
    <property type="entry name" value="T3SS_substrate_exporter"/>
</dbReference>
<proteinExistence type="inferred from homology"/>
<dbReference type="GO" id="GO:0009306">
    <property type="term" value="P:protein secretion"/>
    <property type="evidence" value="ECO:0007669"/>
    <property type="project" value="InterPro"/>
</dbReference>
<evidence type="ECO:0000256" key="1">
    <source>
        <dbReference type="ARBA" id="ARBA00010690"/>
    </source>
</evidence>
<dbReference type="OrthoDB" id="9807950at2"/>
<keyword evidence="2" id="KW-0966">Cell projection</keyword>
<dbReference type="RefSeq" id="WP_073474055.1">
    <property type="nucleotide sequence ID" value="NZ_FQZU01000005.1"/>
</dbReference>
<evidence type="ECO:0000313" key="2">
    <source>
        <dbReference type="EMBL" id="SHJ22618.1"/>
    </source>
</evidence>
<sequence>MKKSLKKAVALKYNALADNAPRVTATGKGIIAEKIIDLARKHGVPVQEDPDLVEVLARLDLNEEIPAELYVVVAELLSFVYKANQAKMDR</sequence>
<dbReference type="EMBL" id="FQZU01000005">
    <property type="protein sequence ID" value="SHJ22618.1"/>
    <property type="molecule type" value="Genomic_DNA"/>
</dbReference>
<dbReference type="AlphaFoldDB" id="A0A1M6HKA9"/>
<reference evidence="3" key="1">
    <citation type="submission" date="2016-11" db="EMBL/GenBank/DDBJ databases">
        <authorList>
            <person name="Varghese N."/>
            <person name="Submissions S."/>
        </authorList>
    </citation>
    <scope>NUCLEOTIDE SEQUENCE [LARGE SCALE GENOMIC DNA]</scope>
    <source>
        <strain evidence="3">DSM 16219</strain>
    </source>
</reference>
<dbReference type="PANTHER" id="PTHR30531">
    <property type="entry name" value="FLAGELLAR BIOSYNTHETIC PROTEIN FLHB"/>
    <property type="match status" value="1"/>
</dbReference>
<dbReference type="InterPro" id="IPR029025">
    <property type="entry name" value="T3SS_substrate_exporter_C"/>
</dbReference>
<dbReference type="GO" id="GO:0005886">
    <property type="term" value="C:plasma membrane"/>
    <property type="evidence" value="ECO:0007669"/>
    <property type="project" value="TreeGrafter"/>
</dbReference>
<accession>A0A1M6HKA9</accession>
<protein>
    <submittedName>
        <fullName evidence="2">Flagellar biosynthesis protein</fullName>
    </submittedName>
</protein>
<dbReference type="STRING" id="1121393.SAMN02745216_01247"/>
<organism evidence="2 3">
    <name type="scientific">Desulfatibacillum alkenivorans DSM 16219</name>
    <dbReference type="NCBI Taxonomy" id="1121393"/>
    <lineage>
        <taxon>Bacteria</taxon>
        <taxon>Pseudomonadati</taxon>
        <taxon>Thermodesulfobacteriota</taxon>
        <taxon>Desulfobacteria</taxon>
        <taxon>Desulfobacterales</taxon>
        <taxon>Desulfatibacillaceae</taxon>
        <taxon>Desulfatibacillum</taxon>
    </lineage>
</organism>